<dbReference type="KEGG" id="har:HEAR1130"/>
<organism evidence="1 2">
    <name type="scientific">Herminiimonas arsenicoxydans</name>
    <dbReference type="NCBI Taxonomy" id="204773"/>
    <lineage>
        <taxon>Bacteria</taxon>
        <taxon>Pseudomonadati</taxon>
        <taxon>Pseudomonadota</taxon>
        <taxon>Betaproteobacteria</taxon>
        <taxon>Burkholderiales</taxon>
        <taxon>Oxalobacteraceae</taxon>
        <taxon>Herminiimonas</taxon>
    </lineage>
</organism>
<name>A4G472_HERAR</name>
<dbReference type="HOGENOM" id="CLU_097526_0_0_4"/>
<dbReference type="STRING" id="204773.HEAR1130"/>
<dbReference type="EMBL" id="CU207211">
    <property type="protein sequence ID" value="CAL61309.1"/>
    <property type="molecule type" value="Genomic_DNA"/>
</dbReference>
<dbReference type="SUPFAM" id="SSF53335">
    <property type="entry name" value="S-adenosyl-L-methionine-dependent methyltransferases"/>
    <property type="match status" value="1"/>
</dbReference>
<gene>
    <name evidence="1" type="ordered locus">HEAR1130</name>
</gene>
<reference evidence="1 2" key="1">
    <citation type="journal article" date="2007" name="PLoS Genet.">
        <title>A tale of two oxidation states: bacterial colonization of arsenic-rich environments.</title>
        <authorList>
            <person name="Muller D."/>
            <person name="Medigue C."/>
            <person name="Koechler S."/>
            <person name="Barbe V."/>
            <person name="Barakat M."/>
            <person name="Talla E."/>
            <person name="Bonnefoy V."/>
            <person name="Krin E."/>
            <person name="Arsene-Ploetze F."/>
            <person name="Carapito C."/>
            <person name="Chandler M."/>
            <person name="Cournoyer B."/>
            <person name="Cruveiller S."/>
            <person name="Dossat C."/>
            <person name="Duval S."/>
            <person name="Heymann M."/>
            <person name="Leize E."/>
            <person name="Lieutaud A."/>
            <person name="Lievremont D."/>
            <person name="Makita Y."/>
            <person name="Mangenot S."/>
            <person name="Nitschke W."/>
            <person name="Ortet P."/>
            <person name="Perdrial N."/>
            <person name="Schoepp B."/>
            <person name="Siguier N."/>
            <person name="Simeonova D.D."/>
            <person name="Rouy Z."/>
            <person name="Segurens B."/>
            <person name="Turlin E."/>
            <person name="Vallenet D."/>
            <person name="Van Dorsselaer A."/>
            <person name="Weiss S."/>
            <person name="Weissenbach J."/>
            <person name="Lett M.C."/>
            <person name="Danchin A."/>
            <person name="Bertin P.N."/>
        </authorList>
    </citation>
    <scope>NUCLEOTIDE SEQUENCE [LARGE SCALE GENOMIC DNA]</scope>
    <source>
        <strain evidence="2">ULPAs1</strain>
    </source>
</reference>
<dbReference type="Pfam" id="PF13489">
    <property type="entry name" value="Methyltransf_23"/>
    <property type="match status" value="1"/>
</dbReference>
<dbReference type="CDD" id="cd02440">
    <property type="entry name" value="AdoMet_MTases"/>
    <property type="match status" value="1"/>
</dbReference>
<evidence type="ECO:0000313" key="2">
    <source>
        <dbReference type="Proteomes" id="UP000006697"/>
    </source>
</evidence>
<dbReference type="OrthoDB" id="9790457at2"/>
<proteinExistence type="predicted"/>
<dbReference type="AlphaFoldDB" id="A4G472"/>
<evidence type="ECO:0000313" key="1">
    <source>
        <dbReference type="EMBL" id="CAL61309.1"/>
    </source>
</evidence>
<keyword evidence="2" id="KW-1185">Reference proteome</keyword>
<dbReference type="InterPro" id="IPR029063">
    <property type="entry name" value="SAM-dependent_MTases_sf"/>
</dbReference>
<dbReference type="Gene3D" id="3.40.50.150">
    <property type="entry name" value="Vaccinia Virus protein VP39"/>
    <property type="match status" value="1"/>
</dbReference>
<evidence type="ECO:0008006" key="3">
    <source>
        <dbReference type="Google" id="ProtNLM"/>
    </source>
</evidence>
<dbReference type="eggNOG" id="COG2230">
    <property type="taxonomic scope" value="Bacteria"/>
</dbReference>
<sequence>MELTEVKFWEDYWANCKLPSTADMTFSFDRCLADALKKHMPHVQGDVFEVGCAPGKWLAFMAKEFPLIPSGIEYSEAGMQATLENFKILDLAAGSILTGDFFQTQPDRKFDVVMSFGFIEHFDNVDDVVELHLGWLKPGGTLILGVPNFCGINSYIQNVLDPEILDKHNLKIMNLGYFQSLAKRFNLKPVFLDYIGSFEPSLPIAKHRFGNPMQFIVKSFLWFAHRIRRIKKLDHLNHQFFSSYILAIYKKSELN</sequence>
<protein>
    <recommendedName>
        <fullName evidence="3">Methyltransferase domain-containing protein</fullName>
    </recommendedName>
</protein>
<dbReference type="Proteomes" id="UP000006697">
    <property type="component" value="Chromosome"/>
</dbReference>
<accession>A4G472</accession>